<protein>
    <submittedName>
        <fullName evidence="1">Uncharacterized protein</fullName>
    </submittedName>
</protein>
<name>A0A1C1A1F7_9BACL</name>
<accession>A0A1C1A1F7</accession>
<comment type="caution">
    <text evidence="1">The sequence shown here is derived from an EMBL/GenBank/DDBJ whole genome shotgun (WGS) entry which is preliminary data.</text>
</comment>
<dbReference type="Proteomes" id="UP000093309">
    <property type="component" value="Unassembled WGS sequence"/>
</dbReference>
<dbReference type="AlphaFoldDB" id="A0A1C1A1F7"/>
<evidence type="ECO:0000313" key="1">
    <source>
        <dbReference type="EMBL" id="OCT14361.1"/>
    </source>
</evidence>
<organism evidence="1 2">
    <name type="scientific">Paenibacillus pectinilyticus</name>
    <dbReference type="NCBI Taxonomy" id="512399"/>
    <lineage>
        <taxon>Bacteria</taxon>
        <taxon>Bacillati</taxon>
        <taxon>Bacillota</taxon>
        <taxon>Bacilli</taxon>
        <taxon>Bacillales</taxon>
        <taxon>Paenibacillaceae</taxon>
        <taxon>Paenibacillus</taxon>
    </lineage>
</organism>
<keyword evidence="2" id="KW-1185">Reference proteome</keyword>
<reference evidence="2" key="1">
    <citation type="submission" date="2016-05" db="EMBL/GenBank/DDBJ databases">
        <title>Paenibacillus oryzae. sp. nov., isolated from the rice root.</title>
        <authorList>
            <person name="Zhang J."/>
            <person name="Zhang X."/>
        </authorList>
    </citation>
    <scope>NUCLEOTIDE SEQUENCE [LARGE SCALE GENOMIC DNA]</scope>
    <source>
        <strain evidence="2">KCTC13222</strain>
    </source>
</reference>
<sequence length="110" mass="12839">MGGTRKVYENPGLCKVSKRTPRQKIYFSIIMGSYGKVISSDKLFSFAQEYDEYTFYRQFIEKPNVLASSHLIEFHAMWNWVVFAFNFCYLAESSSGTPSLRYNLFASSRR</sequence>
<evidence type="ECO:0000313" key="2">
    <source>
        <dbReference type="Proteomes" id="UP000093309"/>
    </source>
</evidence>
<dbReference type="EMBL" id="LYPC01000020">
    <property type="protein sequence ID" value="OCT14361.1"/>
    <property type="molecule type" value="Genomic_DNA"/>
</dbReference>
<gene>
    <name evidence="1" type="ORF">A8709_26450</name>
</gene>
<proteinExistence type="predicted"/>